<sequence>MEQGEPVELDVRDDPSRFRYEGCVGPDLAGFIQYAGMQGARVFIHTEVDPAFEGKGVGGRLVQGSLDDLRARGLGVVPRCPFVKSWIERHPEYADLVREG</sequence>
<dbReference type="GO" id="GO:0016740">
    <property type="term" value="F:transferase activity"/>
    <property type="evidence" value="ECO:0007669"/>
    <property type="project" value="UniProtKB-KW"/>
</dbReference>
<dbReference type="PROSITE" id="PS51729">
    <property type="entry name" value="GNAT_YJDJ"/>
    <property type="match status" value="1"/>
</dbReference>
<evidence type="ECO:0000313" key="3">
    <source>
        <dbReference type="Proteomes" id="UP000265768"/>
    </source>
</evidence>
<dbReference type="EMBL" id="QZEY01000003">
    <property type="protein sequence ID" value="RJL33096.1"/>
    <property type="molecule type" value="Genomic_DNA"/>
</dbReference>
<dbReference type="InterPro" id="IPR031165">
    <property type="entry name" value="GNAT_YJDJ"/>
</dbReference>
<dbReference type="AlphaFoldDB" id="A0A3A4BPM5"/>
<dbReference type="PANTHER" id="PTHR31435:SF10">
    <property type="entry name" value="BSR4717 PROTEIN"/>
    <property type="match status" value="1"/>
</dbReference>
<dbReference type="RefSeq" id="WP_119926055.1">
    <property type="nucleotide sequence ID" value="NZ_QZEY01000003.1"/>
</dbReference>
<evidence type="ECO:0000259" key="1">
    <source>
        <dbReference type="PROSITE" id="PS51729"/>
    </source>
</evidence>
<dbReference type="SUPFAM" id="SSF55729">
    <property type="entry name" value="Acyl-CoA N-acyltransferases (Nat)"/>
    <property type="match status" value="1"/>
</dbReference>
<reference evidence="2 3" key="1">
    <citation type="submission" date="2018-09" db="EMBL/GenBank/DDBJ databases">
        <title>YIM 75507 draft genome.</title>
        <authorList>
            <person name="Tang S."/>
            <person name="Feng Y."/>
        </authorList>
    </citation>
    <scope>NUCLEOTIDE SEQUENCE [LARGE SCALE GENOMIC DNA]</scope>
    <source>
        <strain evidence="2 3">YIM 75507</strain>
    </source>
</reference>
<dbReference type="OrthoDB" id="5405911at2"/>
<dbReference type="InterPro" id="IPR045057">
    <property type="entry name" value="Gcn5-rel_NAT"/>
</dbReference>
<proteinExistence type="predicted"/>
<gene>
    <name evidence="2" type="ORF">D5H75_09550</name>
</gene>
<accession>A0A3A4BPM5</accession>
<dbReference type="Gene3D" id="3.40.630.30">
    <property type="match status" value="1"/>
</dbReference>
<comment type="caution">
    <text evidence="2">The sequence shown here is derived from an EMBL/GenBank/DDBJ whole genome shotgun (WGS) entry which is preliminary data.</text>
</comment>
<feature type="domain" description="N-acetyltransferase" evidence="1">
    <location>
        <begin position="12"/>
        <end position="98"/>
    </location>
</feature>
<keyword evidence="2" id="KW-0808">Transferase</keyword>
<dbReference type="Proteomes" id="UP000265768">
    <property type="component" value="Unassembled WGS sequence"/>
</dbReference>
<protein>
    <submittedName>
        <fullName evidence="2">N-acetyltransferase</fullName>
    </submittedName>
</protein>
<keyword evidence="3" id="KW-1185">Reference proteome</keyword>
<evidence type="ECO:0000313" key="2">
    <source>
        <dbReference type="EMBL" id="RJL33096.1"/>
    </source>
</evidence>
<dbReference type="Pfam" id="PF14542">
    <property type="entry name" value="Acetyltransf_CG"/>
    <property type="match status" value="1"/>
</dbReference>
<organism evidence="2 3">
    <name type="scientific">Bailinhaonella thermotolerans</name>
    <dbReference type="NCBI Taxonomy" id="1070861"/>
    <lineage>
        <taxon>Bacteria</taxon>
        <taxon>Bacillati</taxon>
        <taxon>Actinomycetota</taxon>
        <taxon>Actinomycetes</taxon>
        <taxon>Streptosporangiales</taxon>
        <taxon>Streptosporangiaceae</taxon>
        <taxon>Bailinhaonella</taxon>
    </lineage>
</organism>
<dbReference type="InterPro" id="IPR016181">
    <property type="entry name" value="Acyl_CoA_acyltransferase"/>
</dbReference>
<name>A0A3A4BPM5_9ACTN</name>
<dbReference type="PANTHER" id="PTHR31435">
    <property type="entry name" value="PROTEIN NATD1"/>
    <property type="match status" value="1"/>
</dbReference>